<sequence>MSATTVAPAGQAAPPAEETTGGGKKKLVMIVVLLLLVGGAAYWFVLKPKPAGADEPKPGEVVRLDPIQVNLSGGHYLKIGIALQLTATAHEADGSMALDATIDTFSGRSMDALTRPDNREKLKAHLEKELEHRYHGDVMGVYFTDFVTQ</sequence>
<evidence type="ECO:0000256" key="9">
    <source>
        <dbReference type="ARBA" id="ARBA00023136"/>
    </source>
</evidence>
<evidence type="ECO:0000256" key="3">
    <source>
        <dbReference type="ARBA" id="ARBA00008281"/>
    </source>
</evidence>
<feature type="region of interest" description="Disordered" evidence="11">
    <location>
        <begin position="1"/>
        <end position="21"/>
    </location>
</feature>
<comment type="subcellular location">
    <subcellularLocation>
        <location evidence="2">Cell membrane</location>
        <topology evidence="2">Single-pass membrane protein</topology>
    </subcellularLocation>
</comment>
<dbReference type="PANTHER" id="PTHR35091">
    <property type="entry name" value="FLAGELLAR PROTEIN FLIL"/>
    <property type="match status" value="1"/>
</dbReference>
<feature type="transmembrane region" description="Helical" evidence="10">
    <location>
        <begin position="27"/>
        <end position="46"/>
    </location>
</feature>
<evidence type="ECO:0000256" key="1">
    <source>
        <dbReference type="ARBA" id="ARBA00002254"/>
    </source>
</evidence>
<reference evidence="12 13" key="1">
    <citation type="submission" date="2023-07" db="EMBL/GenBank/DDBJ databases">
        <title>Sequencing the genomes of 1000 actinobacteria strains.</title>
        <authorList>
            <person name="Klenk H.-P."/>
        </authorList>
    </citation>
    <scope>NUCLEOTIDE SEQUENCE [LARGE SCALE GENOMIC DNA]</scope>
    <source>
        <strain evidence="12 13">DSM 19426</strain>
    </source>
</reference>
<evidence type="ECO:0000256" key="8">
    <source>
        <dbReference type="ARBA" id="ARBA00022989"/>
    </source>
</evidence>
<keyword evidence="4 10" id="KW-1003">Cell membrane</keyword>
<dbReference type="InterPro" id="IPR005503">
    <property type="entry name" value="FliL"/>
</dbReference>
<dbReference type="PANTHER" id="PTHR35091:SF2">
    <property type="entry name" value="FLAGELLAR PROTEIN FLIL"/>
    <property type="match status" value="1"/>
</dbReference>
<keyword evidence="6 10" id="KW-0812">Transmembrane</keyword>
<keyword evidence="7 10" id="KW-0283">Flagellar rotation</keyword>
<keyword evidence="13" id="KW-1185">Reference proteome</keyword>
<keyword evidence="12" id="KW-0966">Cell projection</keyword>
<evidence type="ECO:0000256" key="2">
    <source>
        <dbReference type="ARBA" id="ARBA00004162"/>
    </source>
</evidence>
<evidence type="ECO:0000256" key="7">
    <source>
        <dbReference type="ARBA" id="ARBA00022779"/>
    </source>
</evidence>
<organism evidence="12 13">
    <name type="scientific">Nocardioides marmoribigeumensis</name>
    <dbReference type="NCBI Taxonomy" id="433649"/>
    <lineage>
        <taxon>Bacteria</taxon>
        <taxon>Bacillati</taxon>
        <taxon>Actinomycetota</taxon>
        <taxon>Actinomycetes</taxon>
        <taxon>Propionibacteriales</taxon>
        <taxon>Nocardioidaceae</taxon>
        <taxon>Nocardioides</taxon>
    </lineage>
</organism>
<proteinExistence type="inferred from homology"/>
<comment type="function">
    <text evidence="1 10">Controls the rotational direction of flagella during chemotaxis.</text>
</comment>
<keyword evidence="12" id="KW-0969">Cilium</keyword>
<protein>
    <recommendedName>
        <fullName evidence="10">Flagellar protein FliL</fullName>
    </recommendedName>
</protein>
<evidence type="ECO:0000256" key="11">
    <source>
        <dbReference type="SAM" id="MobiDB-lite"/>
    </source>
</evidence>
<evidence type="ECO:0000313" key="12">
    <source>
        <dbReference type="EMBL" id="MDR7362080.1"/>
    </source>
</evidence>
<dbReference type="Pfam" id="PF03748">
    <property type="entry name" value="FliL"/>
    <property type="match status" value="1"/>
</dbReference>
<accession>A0ABU2BTY0</accession>
<dbReference type="Proteomes" id="UP001183648">
    <property type="component" value="Unassembled WGS sequence"/>
</dbReference>
<evidence type="ECO:0000256" key="5">
    <source>
        <dbReference type="ARBA" id="ARBA00022500"/>
    </source>
</evidence>
<feature type="compositionally biased region" description="Low complexity" evidence="11">
    <location>
        <begin position="1"/>
        <end position="19"/>
    </location>
</feature>
<gene>
    <name evidence="12" type="ORF">J2S63_001633</name>
</gene>
<dbReference type="RefSeq" id="WP_310301063.1">
    <property type="nucleotide sequence ID" value="NZ_BAAAPS010000008.1"/>
</dbReference>
<dbReference type="EMBL" id="JAVDYG010000001">
    <property type="protein sequence ID" value="MDR7362080.1"/>
    <property type="molecule type" value="Genomic_DNA"/>
</dbReference>
<evidence type="ECO:0000256" key="10">
    <source>
        <dbReference type="RuleBase" id="RU364125"/>
    </source>
</evidence>
<comment type="caution">
    <text evidence="12">The sequence shown here is derived from an EMBL/GenBank/DDBJ whole genome shotgun (WGS) entry which is preliminary data.</text>
</comment>
<comment type="similarity">
    <text evidence="3 10">Belongs to the FliL family.</text>
</comment>
<name>A0ABU2BTY0_9ACTN</name>
<keyword evidence="12" id="KW-0282">Flagellum</keyword>
<keyword evidence="8 10" id="KW-1133">Transmembrane helix</keyword>
<evidence type="ECO:0000313" key="13">
    <source>
        <dbReference type="Proteomes" id="UP001183648"/>
    </source>
</evidence>
<keyword evidence="5 10" id="KW-0145">Chemotaxis</keyword>
<keyword evidence="9 10" id="KW-0472">Membrane</keyword>
<evidence type="ECO:0000256" key="6">
    <source>
        <dbReference type="ARBA" id="ARBA00022692"/>
    </source>
</evidence>
<evidence type="ECO:0000256" key="4">
    <source>
        <dbReference type="ARBA" id="ARBA00022475"/>
    </source>
</evidence>